<dbReference type="InterPro" id="IPR014710">
    <property type="entry name" value="RmlC-like_jellyroll"/>
</dbReference>
<dbReference type="Gene3D" id="2.60.120.10">
    <property type="entry name" value="Jelly Rolls"/>
    <property type="match status" value="1"/>
</dbReference>
<sequence length="108" mass="11998">MVEKKVRYEKGELLSLQEVVEELLPKDQTAFVEVQRDQPGQAHPSHTHPNDEILHILSGCLHFQADGTMVDCSEGDRIYLPKGTLHGSVAGAEGCTYVISIRKEDEPT</sequence>
<comment type="caution">
    <text evidence="2">The sequence shown here is derived from an EMBL/GenBank/DDBJ whole genome shotgun (WGS) entry which is preliminary data.</text>
</comment>
<dbReference type="InterPro" id="IPR011051">
    <property type="entry name" value="RmlC_Cupin_sf"/>
</dbReference>
<feature type="domain" description="Cupin type-2" evidence="1">
    <location>
        <begin position="35"/>
        <end position="88"/>
    </location>
</feature>
<evidence type="ECO:0000313" key="2">
    <source>
        <dbReference type="EMBL" id="TDQ34126.1"/>
    </source>
</evidence>
<dbReference type="Proteomes" id="UP000295632">
    <property type="component" value="Unassembled WGS sequence"/>
</dbReference>
<dbReference type="RefSeq" id="WP_133582262.1">
    <property type="nucleotide sequence ID" value="NZ_SNYJ01000027.1"/>
</dbReference>
<evidence type="ECO:0000313" key="3">
    <source>
        <dbReference type="Proteomes" id="UP000295632"/>
    </source>
</evidence>
<dbReference type="Pfam" id="PF07883">
    <property type="entry name" value="Cupin_2"/>
    <property type="match status" value="1"/>
</dbReference>
<accession>A0A4R6TUF1</accession>
<gene>
    <name evidence="2" type="ORF">EV213_12723</name>
</gene>
<organism evidence="2 3">
    <name type="scientific">Aureibacillus halotolerans</name>
    <dbReference type="NCBI Taxonomy" id="1508390"/>
    <lineage>
        <taxon>Bacteria</taxon>
        <taxon>Bacillati</taxon>
        <taxon>Bacillota</taxon>
        <taxon>Bacilli</taxon>
        <taxon>Bacillales</taxon>
        <taxon>Bacillaceae</taxon>
        <taxon>Aureibacillus</taxon>
    </lineage>
</organism>
<dbReference type="EMBL" id="SNYJ01000027">
    <property type="protein sequence ID" value="TDQ34126.1"/>
    <property type="molecule type" value="Genomic_DNA"/>
</dbReference>
<dbReference type="AlphaFoldDB" id="A0A4R6TUF1"/>
<reference evidence="2 3" key="1">
    <citation type="submission" date="2019-03" db="EMBL/GenBank/DDBJ databases">
        <title>Genomic Encyclopedia of Type Strains, Phase IV (KMG-IV): sequencing the most valuable type-strain genomes for metagenomic binning, comparative biology and taxonomic classification.</title>
        <authorList>
            <person name="Goeker M."/>
        </authorList>
    </citation>
    <scope>NUCLEOTIDE SEQUENCE [LARGE SCALE GENOMIC DNA]</scope>
    <source>
        <strain evidence="2 3">DSM 28697</strain>
    </source>
</reference>
<keyword evidence="3" id="KW-1185">Reference proteome</keyword>
<dbReference type="SUPFAM" id="SSF51182">
    <property type="entry name" value="RmlC-like cupins"/>
    <property type="match status" value="1"/>
</dbReference>
<name>A0A4R6TUF1_9BACI</name>
<protein>
    <submittedName>
        <fullName evidence="2">Cupin domain</fullName>
    </submittedName>
</protein>
<dbReference type="InterPro" id="IPR013096">
    <property type="entry name" value="Cupin_2"/>
</dbReference>
<evidence type="ECO:0000259" key="1">
    <source>
        <dbReference type="Pfam" id="PF07883"/>
    </source>
</evidence>
<dbReference type="OrthoDB" id="9798709at2"/>
<proteinExistence type="predicted"/>